<keyword evidence="4 6" id="KW-0472">Membrane</keyword>
<feature type="domain" description="Major facilitator superfamily (MFS) profile" evidence="7">
    <location>
        <begin position="44"/>
        <end position="480"/>
    </location>
</feature>
<dbReference type="GO" id="GO:1990961">
    <property type="term" value="P:xenobiotic detoxification by transmembrane export across the plasma membrane"/>
    <property type="evidence" value="ECO:0007669"/>
    <property type="project" value="TreeGrafter"/>
</dbReference>
<feature type="transmembrane region" description="Helical" evidence="6">
    <location>
        <begin position="42"/>
        <end position="68"/>
    </location>
</feature>
<evidence type="ECO:0000256" key="2">
    <source>
        <dbReference type="ARBA" id="ARBA00022692"/>
    </source>
</evidence>
<evidence type="ECO:0000256" key="3">
    <source>
        <dbReference type="ARBA" id="ARBA00022989"/>
    </source>
</evidence>
<dbReference type="STRING" id="690307.A0A1L9WMT2"/>
<dbReference type="OrthoDB" id="3357846at2759"/>
<comment type="subcellular location">
    <subcellularLocation>
        <location evidence="1">Membrane</location>
        <topology evidence="1">Multi-pass membrane protein</topology>
    </subcellularLocation>
</comment>
<accession>A0A1L9WMT2</accession>
<dbReference type="PANTHER" id="PTHR23502">
    <property type="entry name" value="MAJOR FACILITATOR SUPERFAMILY"/>
    <property type="match status" value="1"/>
</dbReference>
<evidence type="ECO:0000256" key="6">
    <source>
        <dbReference type="SAM" id="Phobius"/>
    </source>
</evidence>
<dbReference type="EMBL" id="KV878982">
    <property type="protein sequence ID" value="OJJ97482.1"/>
    <property type="molecule type" value="Genomic_DNA"/>
</dbReference>
<evidence type="ECO:0000256" key="1">
    <source>
        <dbReference type="ARBA" id="ARBA00004141"/>
    </source>
</evidence>
<evidence type="ECO:0000259" key="7">
    <source>
        <dbReference type="PROSITE" id="PS50850"/>
    </source>
</evidence>
<feature type="region of interest" description="Disordered" evidence="5">
    <location>
        <begin position="1"/>
        <end position="27"/>
    </location>
</feature>
<dbReference type="InterPro" id="IPR011701">
    <property type="entry name" value="MFS"/>
</dbReference>
<feature type="transmembrane region" description="Helical" evidence="6">
    <location>
        <begin position="171"/>
        <end position="193"/>
    </location>
</feature>
<dbReference type="Pfam" id="PF07690">
    <property type="entry name" value="MFS_1"/>
    <property type="match status" value="1"/>
</dbReference>
<dbReference type="InterPro" id="IPR036259">
    <property type="entry name" value="MFS_trans_sf"/>
</dbReference>
<dbReference type="GO" id="GO:0015244">
    <property type="term" value="F:fluconazole transmembrane transporter activity"/>
    <property type="evidence" value="ECO:0007669"/>
    <property type="project" value="TreeGrafter"/>
</dbReference>
<keyword evidence="3 6" id="KW-1133">Transmembrane helix</keyword>
<dbReference type="SUPFAM" id="SSF103473">
    <property type="entry name" value="MFS general substrate transporter"/>
    <property type="match status" value="1"/>
</dbReference>
<feature type="compositionally biased region" description="Basic and acidic residues" evidence="5">
    <location>
        <begin position="1"/>
        <end position="12"/>
    </location>
</feature>
<evidence type="ECO:0000313" key="9">
    <source>
        <dbReference type="Proteomes" id="UP000184546"/>
    </source>
</evidence>
<dbReference type="PROSITE" id="PS50850">
    <property type="entry name" value="MFS"/>
    <property type="match status" value="1"/>
</dbReference>
<dbReference type="OMA" id="KDPAIAY"/>
<evidence type="ECO:0000313" key="8">
    <source>
        <dbReference type="EMBL" id="OJJ97482.1"/>
    </source>
</evidence>
<keyword evidence="9" id="KW-1185">Reference proteome</keyword>
<feature type="transmembrane region" description="Helical" evidence="6">
    <location>
        <begin position="322"/>
        <end position="340"/>
    </location>
</feature>
<dbReference type="Gene3D" id="1.20.1250.20">
    <property type="entry name" value="MFS general substrate transporter like domains"/>
    <property type="match status" value="1"/>
</dbReference>
<keyword evidence="2 6" id="KW-0812">Transmembrane</keyword>
<dbReference type="PANTHER" id="PTHR23502:SF23">
    <property type="entry name" value="FLUCONAZOLE RESISTANCE PROTEIN 1"/>
    <property type="match status" value="1"/>
</dbReference>
<name>A0A1L9WMT2_ASPA1</name>
<dbReference type="GeneID" id="30970437"/>
<dbReference type="GO" id="GO:0005886">
    <property type="term" value="C:plasma membrane"/>
    <property type="evidence" value="ECO:0007669"/>
    <property type="project" value="TreeGrafter"/>
</dbReference>
<dbReference type="AlphaFoldDB" id="A0A1L9WMT2"/>
<feature type="transmembrane region" description="Helical" evidence="6">
    <location>
        <begin position="80"/>
        <end position="101"/>
    </location>
</feature>
<sequence>MAGPADREKDQCPESTILAMDDPSKPSQEYAPAECWPMARKVWVTFVICFYTFVVYCGSSIVVPSYGYMMLQYRISEEKVSLMLAIYIVGYAVGPLVFGPVSEIAEIGRNPPYIISFTLFVIISSLIWVLDSFPAILVFRFLQGFFGSPGLTTGGATLQDMFGARSAPIAYIFWVLGFNCGPALGPLIATFAVHEDWRWPFWEIIAMSAPLLLVLLFLLPETNPETLSIHGARRASGSHRLLRGPKAFLMQVTAMRALPTQMVKDRFLDALVKPPEITLKDPAMAFCSLYTSLIYAIYYSFFEAFPLTYPNVYGFSADSTCLLYASMLVGCVIAAAMYGYYYTRYTWHTGLDSSNLELRLIPAIPATVLVTVGLFLYAWTSRASVHWIVPTIGVSIYSGATFVVFQALLCYIPLVYPRYVSSLFAAADFARSTLAAGFVMFSRPMYLSIGIQKAVSILAGLSVLGILGVLVLFFYGANLRARSTFTA</sequence>
<dbReference type="Proteomes" id="UP000184546">
    <property type="component" value="Unassembled WGS sequence"/>
</dbReference>
<feature type="transmembrane region" description="Helical" evidence="6">
    <location>
        <begin position="199"/>
        <end position="219"/>
    </location>
</feature>
<dbReference type="VEuPathDB" id="FungiDB:ASPACDRAFT_123378"/>
<organism evidence="8 9">
    <name type="scientific">Aspergillus aculeatus (strain ATCC 16872 / CBS 172.66 / WB 5094)</name>
    <dbReference type="NCBI Taxonomy" id="690307"/>
    <lineage>
        <taxon>Eukaryota</taxon>
        <taxon>Fungi</taxon>
        <taxon>Dikarya</taxon>
        <taxon>Ascomycota</taxon>
        <taxon>Pezizomycotina</taxon>
        <taxon>Eurotiomycetes</taxon>
        <taxon>Eurotiomycetidae</taxon>
        <taxon>Eurotiales</taxon>
        <taxon>Aspergillaceae</taxon>
        <taxon>Aspergillus</taxon>
        <taxon>Aspergillus subgen. Circumdati</taxon>
    </lineage>
</organism>
<gene>
    <name evidence="8" type="ORF">ASPACDRAFT_123378</name>
</gene>
<feature type="transmembrane region" description="Helical" evidence="6">
    <location>
        <begin position="360"/>
        <end position="379"/>
    </location>
</feature>
<reference evidence="9" key="1">
    <citation type="journal article" date="2017" name="Genome Biol.">
        <title>Comparative genomics reveals high biological diversity and specific adaptations in the industrially and medically important fungal genus Aspergillus.</title>
        <authorList>
            <person name="de Vries R.P."/>
            <person name="Riley R."/>
            <person name="Wiebenga A."/>
            <person name="Aguilar-Osorio G."/>
            <person name="Amillis S."/>
            <person name="Uchima C.A."/>
            <person name="Anderluh G."/>
            <person name="Asadollahi M."/>
            <person name="Askin M."/>
            <person name="Barry K."/>
            <person name="Battaglia E."/>
            <person name="Bayram O."/>
            <person name="Benocci T."/>
            <person name="Braus-Stromeyer S.A."/>
            <person name="Caldana C."/>
            <person name="Canovas D."/>
            <person name="Cerqueira G.C."/>
            <person name="Chen F."/>
            <person name="Chen W."/>
            <person name="Choi C."/>
            <person name="Clum A."/>
            <person name="Dos Santos R.A."/>
            <person name="Damasio A.R."/>
            <person name="Diallinas G."/>
            <person name="Emri T."/>
            <person name="Fekete E."/>
            <person name="Flipphi M."/>
            <person name="Freyberg S."/>
            <person name="Gallo A."/>
            <person name="Gournas C."/>
            <person name="Habgood R."/>
            <person name="Hainaut M."/>
            <person name="Harispe M.L."/>
            <person name="Henrissat B."/>
            <person name="Hilden K.S."/>
            <person name="Hope R."/>
            <person name="Hossain A."/>
            <person name="Karabika E."/>
            <person name="Karaffa L."/>
            <person name="Karanyi Z."/>
            <person name="Krasevec N."/>
            <person name="Kuo A."/>
            <person name="Kusch H."/>
            <person name="LaButti K."/>
            <person name="Lagendijk E.L."/>
            <person name="Lapidus A."/>
            <person name="Levasseur A."/>
            <person name="Lindquist E."/>
            <person name="Lipzen A."/>
            <person name="Logrieco A.F."/>
            <person name="MacCabe A."/>
            <person name="Maekelae M.R."/>
            <person name="Malavazi I."/>
            <person name="Melin P."/>
            <person name="Meyer V."/>
            <person name="Mielnichuk N."/>
            <person name="Miskei M."/>
            <person name="Molnar A.P."/>
            <person name="Mule G."/>
            <person name="Ngan C.Y."/>
            <person name="Orejas M."/>
            <person name="Orosz E."/>
            <person name="Ouedraogo J.P."/>
            <person name="Overkamp K.M."/>
            <person name="Park H.-S."/>
            <person name="Perrone G."/>
            <person name="Piumi F."/>
            <person name="Punt P.J."/>
            <person name="Ram A.F."/>
            <person name="Ramon A."/>
            <person name="Rauscher S."/>
            <person name="Record E."/>
            <person name="Riano-Pachon D.M."/>
            <person name="Robert V."/>
            <person name="Roehrig J."/>
            <person name="Ruller R."/>
            <person name="Salamov A."/>
            <person name="Salih N.S."/>
            <person name="Samson R.A."/>
            <person name="Sandor E."/>
            <person name="Sanguinetti M."/>
            <person name="Schuetze T."/>
            <person name="Sepcic K."/>
            <person name="Shelest E."/>
            <person name="Sherlock G."/>
            <person name="Sophianopoulou V."/>
            <person name="Squina F.M."/>
            <person name="Sun H."/>
            <person name="Susca A."/>
            <person name="Todd R.B."/>
            <person name="Tsang A."/>
            <person name="Unkles S.E."/>
            <person name="van de Wiele N."/>
            <person name="van Rossen-Uffink D."/>
            <person name="Oliveira J.V."/>
            <person name="Vesth T.C."/>
            <person name="Visser J."/>
            <person name="Yu J.-H."/>
            <person name="Zhou M."/>
            <person name="Andersen M.R."/>
            <person name="Archer D.B."/>
            <person name="Baker S.E."/>
            <person name="Benoit I."/>
            <person name="Brakhage A.A."/>
            <person name="Braus G.H."/>
            <person name="Fischer R."/>
            <person name="Frisvad J.C."/>
            <person name="Goldman G.H."/>
            <person name="Houbraken J."/>
            <person name="Oakley B."/>
            <person name="Pocsi I."/>
            <person name="Scazzocchio C."/>
            <person name="Seiboth B."/>
            <person name="vanKuyk P.A."/>
            <person name="Wortman J."/>
            <person name="Dyer P.S."/>
            <person name="Grigoriev I.V."/>
        </authorList>
    </citation>
    <scope>NUCLEOTIDE SEQUENCE [LARGE SCALE GENOMIC DNA]</scope>
    <source>
        <strain evidence="9">ATCC 16872 / CBS 172.66 / WB 5094</strain>
    </source>
</reference>
<feature type="transmembrane region" description="Helical" evidence="6">
    <location>
        <begin position="113"/>
        <end position="139"/>
    </location>
</feature>
<dbReference type="InterPro" id="IPR020846">
    <property type="entry name" value="MFS_dom"/>
</dbReference>
<evidence type="ECO:0000256" key="4">
    <source>
        <dbReference type="ARBA" id="ARBA00023136"/>
    </source>
</evidence>
<feature type="transmembrane region" description="Helical" evidence="6">
    <location>
        <begin position="454"/>
        <end position="475"/>
    </location>
</feature>
<evidence type="ECO:0000256" key="5">
    <source>
        <dbReference type="SAM" id="MobiDB-lite"/>
    </source>
</evidence>
<feature type="transmembrane region" description="Helical" evidence="6">
    <location>
        <begin position="283"/>
        <end position="302"/>
    </location>
</feature>
<protein>
    <recommendedName>
        <fullName evidence="7">Major facilitator superfamily (MFS) profile domain-containing protein</fullName>
    </recommendedName>
</protein>
<feature type="transmembrane region" description="Helical" evidence="6">
    <location>
        <begin position="423"/>
        <end position="442"/>
    </location>
</feature>
<proteinExistence type="predicted"/>
<dbReference type="RefSeq" id="XP_020053822.1">
    <property type="nucleotide sequence ID" value="XM_020196623.1"/>
</dbReference>
<feature type="transmembrane region" description="Helical" evidence="6">
    <location>
        <begin position="385"/>
        <end position="411"/>
    </location>
</feature>